<dbReference type="Gene3D" id="1.20.1250.20">
    <property type="entry name" value="MFS general substrate transporter like domains"/>
    <property type="match status" value="1"/>
</dbReference>
<sequence>MVNLCKVVALATVFFVSTVVSHADVKLSPRELATEAERIQQVRRGLDVCAKSLWERGWDAKNAKRRAARAASLRAKRNLPTSPWKSTKRDFADVLKTNHNDTLKFPGANLDSPSSVFFGEDPSQACVLAASTVLGPFYVDGELVRNNIVDDQLGVPLYLDVRVLDIETCEPIPEMYTDIWHTNSTGVYSGVSSAENGNGAIVDNLNTTFSRGIYPTDGEGVVEYQTIFPGHYSGRAIHIHVLTHEAGEVLPNKTFRSTRTSHIGQIYFDQALIDAVGVTEPYASNHVKETLNADDFLMKFSANAAKADPVAHYIYLGDHVNDGIFAWTTLAVNRSASVYIHATTHWTKNGGVNNTEPRLQPDMPAGYETETPGGNSSTNGTVNGTLIEYPSMSPAGLSPWLSPIIGWAVAAVAIWVYSDFTPYLLQLGLTKSRTSLVWIVGPLSGLIVQPLIGVITDRSTSKWGRRRPFMVGGSLVVGFFLLVLGWAPNLVGMFISAEDTRESVTIAVAVISIYAVDFSINVVQASCRSLIVDTLPIPQQQLGSAWASRMTAVGHLLGYAVCSVDMLAIFGHTMGDTQFKQITVIAAALLIFAVSVTSYAVKERVLISVRDSDKKIGVGKMLAQFFRTTVNLPPRIRAICWAQFWAWIGWFPFLFYSTTWVGETYFRYEAPKEAVENSSDTLGDVGRIGSMSLVIFSLITFISSVLLPFVVLSPDTKRSTPARRPPLGIIRLFNKISFARPDLQTAWMISHIVFFITMIFAPAARSVQSTTLLVAICGIPWAVSCWAPFAFMGVEINRLTIPSFSRKSSVTMITSATFNRQNSALINYDAELEDREPSLLRLNHSSNPDLDSDSDTDDDEEGSSTGELAGVYLGVLNVFSTLPQFVGTFISWIVFSIFESGASSMAADGATKPATGEQNTSGWINRNHEGPNAIAVCLFIGAISALVAAEGTRRLKYIR</sequence>
<dbReference type="AlphaFoldDB" id="A0A0A0HSL0"/>
<dbReference type="SUPFAM" id="SSF103473">
    <property type="entry name" value="MFS general substrate transporter"/>
    <property type="match status" value="1"/>
</dbReference>
<feature type="transmembrane region" description="Helical" evidence="2">
    <location>
        <begin position="930"/>
        <end position="949"/>
    </location>
</feature>
<keyword evidence="2" id="KW-0812">Transmembrane</keyword>
<keyword evidence="2" id="KW-1133">Transmembrane helix</keyword>
<evidence type="ECO:0000256" key="3">
    <source>
        <dbReference type="SAM" id="SignalP"/>
    </source>
</evidence>
<keyword evidence="3" id="KW-0732">Signal</keyword>
<dbReference type="KEGG" id="pbn:PADG_11722"/>
<accession>A0A0A0HSL0</accession>
<dbReference type="GeneID" id="22587619"/>
<dbReference type="InterPro" id="IPR015889">
    <property type="entry name" value="Intradiol_dOase_core"/>
</dbReference>
<evidence type="ECO:0000256" key="2">
    <source>
        <dbReference type="SAM" id="Phobius"/>
    </source>
</evidence>
<dbReference type="Pfam" id="PF13347">
    <property type="entry name" value="MFS_2"/>
    <property type="match status" value="1"/>
</dbReference>
<keyword evidence="2" id="KW-0472">Membrane</keyword>
<feature type="transmembrane region" description="Helical" evidence="2">
    <location>
        <begin position="871"/>
        <end position="895"/>
    </location>
</feature>
<dbReference type="Gene3D" id="2.60.130.10">
    <property type="entry name" value="Aromatic compound dioxygenase"/>
    <property type="match status" value="1"/>
</dbReference>
<feature type="signal peptide" evidence="3">
    <location>
        <begin position="1"/>
        <end position="23"/>
    </location>
</feature>
<dbReference type="EMBL" id="KN275960">
    <property type="protein sequence ID" value="KGM92184.1"/>
    <property type="molecule type" value="Genomic_DNA"/>
</dbReference>
<protein>
    <recommendedName>
        <fullName evidence="4">Intradiol ring-cleavage dioxygenases domain-containing protein</fullName>
    </recommendedName>
</protein>
<dbReference type="eggNOG" id="KOG0637">
    <property type="taxonomic scope" value="Eukaryota"/>
</dbReference>
<name>A0A0A0HSL0_PARBD</name>
<dbReference type="SUPFAM" id="SSF49482">
    <property type="entry name" value="Aromatic compound dioxygenase"/>
    <property type="match status" value="1"/>
</dbReference>
<dbReference type="RefSeq" id="XP_010759950.1">
    <property type="nucleotide sequence ID" value="XM_010761648.1"/>
</dbReference>
<evidence type="ECO:0000259" key="4">
    <source>
        <dbReference type="Pfam" id="PF00775"/>
    </source>
</evidence>
<feature type="domain" description="Intradiol ring-cleavage dioxygenases" evidence="4">
    <location>
        <begin position="141"/>
        <end position="236"/>
    </location>
</feature>
<dbReference type="InterPro" id="IPR036259">
    <property type="entry name" value="MFS_trans_sf"/>
</dbReference>
<feature type="transmembrane region" description="Helical" evidence="2">
    <location>
        <begin position="644"/>
        <end position="668"/>
    </location>
</feature>
<dbReference type="HOGENOM" id="CLU_307979_0_0_1"/>
<feature type="chain" id="PRO_5001963466" description="Intradiol ring-cleavage dioxygenases domain-containing protein" evidence="3">
    <location>
        <begin position="24"/>
        <end position="959"/>
    </location>
</feature>
<dbReference type="PANTHER" id="PTHR34315:SF1">
    <property type="entry name" value="INTRADIOL RING-CLEAVAGE DIOXYGENASES DOMAIN-CONTAINING PROTEIN-RELATED"/>
    <property type="match status" value="1"/>
</dbReference>
<dbReference type="GO" id="GO:0008199">
    <property type="term" value="F:ferric iron binding"/>
    <property type="evidence" value="ECO:0007669"/>
    <property type="project" value="InterPro"/>
</dbReference>
<feature type="transmembrane region" description="Helical" evidence="2">
    <location>
        <begin position="582"/>
        <end position="601"/>
    </location>
</feature>
<proteinExistence type="predicted"/>
<gene>
    <name evidence="5" type="ORF">PADG_11722</name>
</gene>
<dbReference type="InterPro" id="IPR000627">
    <property type="entry name" value="Intradiol_dOase_C"/>
</dbReference>
<evidence type="ECO:0000313" key="6">
    <source>
        <dbReference type="Proteomes" id="UP000001628"/>
    </source>
</evidence>
<feature type="transmembrane region" description="Helical" evidence="2">
    <location>
        <begin position="552"/>
        <end position="570"/>
    </location>
</feature>
<feature type="transmembrane region" description="Helical" evidence="2">
    <location>
        <begin position="770"/>
        <end position="791"/>
    </location>
</feature>
<feature type="compositionally biased region" description="Acidic residues" evidence="1">
    <location>
        <begin position="850"/>
        <end position="862"/>
    </location>
</feature>
<evidence type="ECO:0000313" key="5">
    <source>
        <dbReference type="EMBL" id="KGM92184.1"/>
    </source>
</evidence>
<evidence type="ECO:0000256" key="1">
    <source>
        <dbReference type="SAM" id="MobiDB-lite"/>
    </source>
</evidence>
<feature type="region of interest" description="Disordered" evidence="1">
    <location>
        <begin position="841"/>
        <end position="864"/>
    </location>
</feature>
<feature type="transmembrane region" description="Helical" evidence="2">
    <location>
        <begin position="745"/>
        <end position="764"/>
    </location>
</feature>
<dbReference type="OrthoDB" id="28755at2759"/>
<organism evidence="5 6">
    <name type="scientific">Paracoccidioides brasiliensis (strain Pb18)</name>
    <dbReference type="NCBI Taxonomy" id="502780"/>
    <lineage>
        <taxon>Eukaryota</taxon>
        <taxon>Fungi</taxon>
        <taxon>Dikarya</taxon>
        <taxon>Ascomycota</taxon>
        <taxon>Pezizomycotina</taxon>
        <taxon>Eurotiomycetes</taxon>
        <taxon>Eurotiomycetidae</taxon>
        <taxon>Onygenales</taxon>
        <taxon>Ajellomycetaceae</taxon>
        <taxon>Paracoccidioides</taxon>
    </lineage>
</organism>
<dbReference type="VEuPathDB" id="FungiDB:PADG_11722"/>
<dbReference type="GO" id="GO:0016702">
    <property type="term" value="F:oxidoreductase activity, acting on single donors with incorporation of molecular oxygen, incorporation of two atoms of oxygen"/>
    <property type="evidence" value="ECO:0007669"/>
    <property type="project" value="InterPro"/>
</dbReference>
<dbReference type="CDD" id="cd03457">
    <property type="entry name" value="intradiol_dioxygenase_like"/>
    <property type="match status" value="1"/>
</dbReference>
<feature type="transmembrane region" description="Helical" evidence="2">
    <location>
        <begin position="688"/>
        <end position="712"/>
    </location>
</feature>
<dbReference type="Pfam" id="PF00775">
    <property type="entry name" value="Dioxygenase_C"/>
    <property type="match status" value="1"/>
</dbReference>
<feature type="transmembrane region" description="Helical" evidence="2">
    <location>
        <begin position="506"/>
        <end position="531"/>
    </location>
</feature>
<dbReference type="Proteomes" id="UP000001628">
    <property type="component" value="Unassembled WGS sequence"/>
</dbReference>
<dbReference type="PANTHER" id="PTHR34315">
    <property type="match status" value="1"/>
</dbReference>
<keyword evidence="6" id="KW-1185">Reference proteome</keyword>
<dbReference type="InParanoid" id="A0A0A0HSL0"/>
<reference evidence="5 6" key="1">
    <citation type="journal article" date="2011" name="PLoS Genet.">
        <title>Comparative genomic analysis of human fungal pathogens causing paracoccidioidomycosis.</title>
        <authorList>
            <person name="Desjardins C.A."/>
            <person name="Champion M.D."/>
            <person name="Holder J.W."/>
            <person name="Muszewska A."/>
            <person name="Goldberg J."/>
            <person name="Bailao A.M."/>
            <person name="Brigido M.M."/>
            <person name="Ferreira M.E."/>
            <person name="Garcia A.M."/>
            <person name="Grynberg M."/>
            <person name="Gujja S."/>
            <person name="Heiman D.I."/>
            <person name="Henn M.R."/>
            <person name="Kodira C.D."/>
            <person name="Leon-Narvaez H."/>
            <person name="Longo L.V."/>
            <person name="Ma L.J."/>
            <person name="Malavazi I."/>
            <person name="Matsuo A.L."/>
            <person name="Morais F.V."/>
            <person name="Pereira M."/>
            <person name="Rodriguez-Brito S."/>
            <person name="Sakthikumar S."/>
            <person name="Salem-Izacc S.M."/>
            <person name="Sykes S.M."/>
            <person name="Teixeira M.M."/>
            <person name="Vallejo M.C."/>
            <person name="Walter M.E."/>
            <person name="Yandava C."/>
            <person name="Young S."/>
            <person name="Zeng Q."/>
            <person name="Zucker J."/>
            <person name="Felipe M.S."/>
            <person name="Goldman G.H."/>
            <person name="Haas B.J."/>
            <person name="McEwen J.G."/>
            <person name="Nino-Vega G."/>
            <person name="Puccia R."/>
            <person name="San-Blas G."/>
            <person name="Soares C.M."/>
            <person name="Birren B.W."/>
            <person name="Cuomo C.A."/>
        </authorList>
    </citation>
    <scope>NUCLEOTIDE SEQUENCE [LARGE SCALE GENOMIC DNA]</scope>
    <source>
        <strain evidence="5 6">Pb18</strain>
    </source>
</reference>
<feature type="transmembrane region" description="Helical" evidence="2">
    <location>
        <begin position="436"/>
        <end position="456"/>
    </location>
</feature>
<feature type="transmembrane region" description="Helical" evidence="2">
    <location>
        <begin position="468"/>
        <end position="486"/>
    </location>
</feature>